<dbReference type="STRING" id="688.A6E04_13240"/>
<dbReference type="Pfam" id="PF12836">
    <property type="entry name" value="HHH_3"/>
    <property type="match status" value="1"/>
</dbReference>
<dbReference type="InterPro" id="IPR004509">
    <property type="entry name" value="Competence_ComEA_HhH"/>
</dbReference>
<dbReference type="Proteomes" id="UP000093523">
    <property type="component" value="Unassembled WGS sequence"/>
</dbReference>
<dbReference type="EMBL" id="MAJU01000011">
    <property type="protein sequence ID" value="OCH20749.1"/>
    <property type="molecule type" value="Genomic_DNA"/>
</dbReference>
<accession>A0A1B9NY69</accession>
<organism evidence="2 3">
    <name type="scientific">Aliivibrio logei</name>
    <name type="common">Vibrio logei</name>
    <dbReference type="NCBI Taxonomy" id="688"/>
    <lineage>
        <taxon>Bacteria</taxon>
        <taxon>Pseudomonadati</taxon>
        <taxon>Pseudomonadota</taxon>
        <taxon>Gammaproteobacteria</taxon>
        <taxon>Vibrionales</taxon>
        <taxon>Vibrionaceae</taxon>
        <taxon>Aliivibrio</taxon>
    </lineage>
</organism>
<evidence type="ECO:0000313" key="3">
    <source>
        <dbReference type="Proteomes" id="UP000093523"/>
    </source>
</evidence>
<dbReference type="InterPro" id="IPR051675">
    <property type="entry name" value="Endo/Exo/Phosphatase_dom_1"/>
</dbReference>
<keyword evidence="1" id="KW-0732">Signal</keyword>
<dbReference type="Gene3D" id="1.10.150.280">
    <property type="entry name" value="AF1531-like domain"/>
    <property type="match status" value="1"/>
</dbReference>
<name>A0A1B9NY69_ALILO</name>
<dbReference type="AlphaFoldDB" id="A0A1B9NY69"/>
<dbReference type="GO" id="GO:0015627">
    <property type="term" value="C:type II protein secretion system complex"/>
    <property type="evidence" value="ECO:0007669"/>
    <property type="project" value="TreeGrafter"/>
</dbReference>
<feature type="chain" id="PRO_5008632297" evidence="1">
    <location>
        <begin position="26"/>
        <end position="101"/>
    </location>
</feature>
<comment type="caution">
    <text evidence="2">The sequence shown here is derived from an EMBL/GenBank/DDBJ whole genome shotgun (WGS) entry which is preliminary data.</text>
</comment>
<dbReference type="GO" id="GO:0015628">
    <property type="term" value="P:protein secretion by the type II secretion system"/>
    <property type="evidence" value="ECO:0007669"/>
    <property type="project" value="TreeGrafter"/>
</dbReference>
<evidence type="ECO:0000313" key="2">
    <source>
        <dbReference type="EMBL" id="OCH20749.1"/>
    </source>
</evidence>
<sequence>MKVMSVFINTLLLSFCLFTSGVISASEKAIDKHEGIEIVVNINKADIEELDTLLIGVGESKAQAIIDYRNANGKFTTINELANVKGIGEKLIEKNKNRIKL</sequence>
<dbReference type="PANTHER" id="PTHR21180">
    <property type="entry name" value="ENDONUCLEASE/EXONUCLEASE/PHOSPHATASE FAMILY DOMAIN-CONTAINING PROTEIN 1"/>
    <property type="match status" value="1"/>
</dbReference>
<evidence type="ECO:0000256" key="1">
    <source>
        <dbReference type="SAM" id="SignalP"/>
    </source>
</evidence>
<dbReference type="PANTHER" id="PTHR21180:SF32">
    <property type="entry name" value="ENDONUCLEASE_EXONUCLEASE_PHOSPHATASE FAMILY DOMAIN-CONTAINING PROTEIN 1"/>
    <property type="match status" value="1"/>
</dbReference>
<reference evidence="2 3" key="1">
    <citation type="submission" date="2016-06" db="EMBL/GenBank/DDBJ databases">
        <authorList>
            <person name="Kjaerup R.B."/>
            <person name="Dalgaard T.S."/>
            <person name="Juul-Madsen H.R."/>
        </authorList>
    </citation>
    <scope>NUCLEOTIDE SEQUENCE [LARGE SCALE GENOMIC DNA]</scope>
    <source>
        <strain evidence="2 3">1S159</strain>
    </source>
</reference>
<dbReference type="SUPFAM" id="SSF47781">
    <property type="entry name" value="RuvA domain 2-like"/>
    <property type="match status" value="1"/>
</dbReference>
<dbReference type="InterPro" id="IPR010994">
    <property type="entry name" value="RuvA_2-like"/>
</dbReference>
<gene>
    <name evidence="2" type="ORF">A6E04_13240</name>
</gene>
<feature type="signal peptide" evidence="1">
    <location>
        <begin position="1"/>
        <end position="25"/>
    </location>
</feature>
<protein>
    <submittedName>
        <fullName evidence="2">Transporter</fullName>
    </submittedName>
</protein>
<proteinExistence type="predicted"/>
<dbReference type="NCBIfam" id="TIGR00426">
    <property type="entry name" value="competence protein ComEA helix-hairpin-helix repeat region"/>
    <property type="match status" value="1"/>
</dbReference>